<dbReference type="GO" id="GO:0006260">
    <property type="term" value="P:DNA replication"/>
    <property type="evidence" value="ECO:0007669"/>
    <property type="project" value="UniProtKB-KW"/>
</dbReference>
<comment type="subunit">
    <text evidence="6">Heterodimer of SbcC and SbcD.</text>
</comment>
<reference evidence="9" key="2">
    <citation type="journal article" date="2024" name="Nature">
        <title>Anoxygenic phototroph of the Chloroflexota uses a type I reaction centre.</title>
        <authorList>
            <person name="Tsuji J.M."/>
            <person name="Shaw N.A."/>
            <person name="Nagashima S."/>
            <person name="Venkiteswaran J.J."/>
            <person name="Schiff S.L."/>
            <person name="Watanabe T."/>
            <person name="Fukui M."/>
            <person name="Hanada S."/>
            <person name="Tank M."/>
            <person name="Neufeld J.D."/>
        </authorList>
    </citation>
    <scope>NUCLEOTIDE SEQUENCE</scope>
    <source>
        <strain evidence="9">L227-S17</strain>
    </source>
</reference>
<protein>
    <recommendedName>
        <fullName evidence="2 6">Nuclease SbcCD subunit D</fullName>
    </recommendedName>
</protein>
<keyword evidence="4 6" id="KW-0378">Hydrolase</keyword>
<evidence type="ECO:0000256" key="6">
    <source>
        <dbReference type="RuleBase" id="RU363069"/>
    </source>
</evidence>
<keyword evidence="3 6" id="KW-0540">Nuclease</keyword>
<evidence type="ECO:0000256" key="4">
    <source>
        <dbReference type="ARBA" id="ARBA00022801"/>
    </source>
</evidence>
<evidence type="ECO:0000313" key="9">
    <source>
        <dbReference type="EMBL" id="WJW66846.1"/>
    </source>
</evidence>
<dbReference type="InterPro" id="IPR050535">
    <property type="entry name" value="DNA_Repair-Maintenance_Comp"/>
</dbReference>
<dbReference type="Gene3D" id="3.60.21.10">
    <property type="match status" value="1"/>
</dbReference>
<evidence type="ECO:0000313" key="8">
    <source>
        <dbReference type="EMBL" id="NWJ44965.1"/>
    </source>
</evidence>
<dbReference type="AlphaFoldDB" id="A0A8T7M2V6"/>
<evidence type="ECO:0000256" key="2">
    <source>
        <dbReference type="ARBA" id="ARBA00013365"/>
    </source>
</evidence>
<evidence type="ECO:0000313" key="10">
    <source>
        <dbReference type="Proteomes" id="UP000521676"/>
    </source>
</evidence>
<gene>
    <name evidence="6" type="primary">sbcD</name>
    <name evidence="8" type="ORF">HXX08_03715</name>
    <name evidence="9" type="ORF">OZ401_000091</name>
</gene>
<dbReference type="Proteomes" id="UP000521676">
    <property type="component" value="Unassembled WGS sequence"/>
</dbReference>
<dbReference type="GO" id="GO:0008408">
    <property type="term" value="F:3'-5' exonuclease activity"/>
    <property type="evidence" value="ECO:0007669"/>
    <property type="project" value="InterPro"/>
</dbReference>
<feature type="domain" description="Calcineurin-like phosphoesterase" evidence="7">
    <location>
        <begin position="1"/>
        <end position="232"/>
    </location>
</feature>
<dbReference type="GO" id="GO:0006310">
    <property type="term" value="P:DNA recombination"/>
    <property type="evidence" value="ECO:0007669"/>
    <property type="project" value="UniProtKB-KW"/>
</dbReference>
<evidence type="ECO:0000256" key="3">
    <source>
        <dbReference type="ARBA" id="ARBA00022722"/>
    </source>
</evidence>
<evidence type="ECO:0000259" key="7">
    <source>
        <dbReference type="Pfam" id="PF00149"/>
    </source>
</evidence>
<evidence type="ECO:0000256" key="1">
    <source>
        <dbReference type="ARBA" id="ARBA00010555"/>
    </source>
</evidence>
<keyword evidence="6" id="KW-0255">Endonuclease</keyword>
<keyword evidence="11" id="KW-1185">Reference proteome</keyword>
<dbReference type="NCBIfam" id="TIGR00619">
    <property type="entry name" value="sbcd"/>
    <property type="match status" value="1"/>
</dbReference>
<dbReference type="SUPFAM" id="SSF56300">
    <property type="entry name" value="Metallo-dependent phosphatases"/>
    <property type="match status" value="1"/>
</dbReference>
<organism evidence="8 10">
    <name type="scientific">Candidatus Chlorohelix allophototropha</name>
    <dbReference type="NCBI Taxonomy" id="3003348"/>
    <lineage>
        <taxon>Bacteria</taxon>
        <taxon>Bacillati</taxon>
        <taxon>Chloroflexota</taxon>
        <taxon>Chloroflexia</taxon>
        <taxon>Candidatus Chloroheliales</taxon>
        <taxon>Candidatus Chloroheliaceae</taxon>
        <taxon>Candidatus Chlorohelix</taxon>
    </lineage>
</organism>
<dbReference type="Proteomes" id="UP001431572">
    <property type="component" value="Chromosome 1"/>
</dbReference>
<dbReference type="PANTHER" id="PTHR30337:SF0">
    <property type="entry name" value="NUCLEASE SBCCD SUBUNIT D"/>
    <property type="match status" value="1"/>
</dbReference>
<dbReference type="InterPro" id="IPR004843">
    <property type="entry name" value="Calcineurin-like_PHP"/>
</dbReference>
<dbReference type="InterPro" id="IPR004593">
    <property type="entry name" value="SbcD"/>
</dbReference>
<dbReference type="PANTHER" id="PTHR30337">
    <property type="entry name" value="COMPONENT OF ATP-DEPENDENT DSDNA EXONUCLEASE"/>
    <property type="match status" value="1"/>
</dbReference>
<evidence type="ECO:0000313" key="11">
    <source>
        <dbReference type="Proteomes" id="UP001431572"/>
    </source>
</evidence>
<keyword evidence="6" id="KW-0235">DNA replication</keyword>
<dbReference type="RefSeq" id="WP_341468739.1">
    <property type="nucleotide sequence ID" value="NZ_CP128399.1"/>
</dbReference>
<proteinExistence type="inferred from homology"/>
<evidence type="ECO:0000256" key="5">
    <source>
        <dbReference type="ARBA" id="ARBA00022839"/>
    </source>
</evidence>
<comment type="function">
    <text evidence="6">SbcCD cleaves DNA hairpin structures. These structures can inhibit DNA replication and are intermediates in certain DNA recombination reactions. The complex acts as a 3'-&gt;5' double strand exonuclease that can open hairpins. It also has a 5' single-strand endonuclease activity.</text>
</comment>
<reference evidence="8 10" key="1">
    <citation type="submission" date="2020-06" db="EMBL/GenBank/DDBJ databases">
        <title>Anoxygenic phototrophic Chloroflexota member uses a Type I reaction center.</title>
        <authorList>
            <person name="Tsuji J.M."/>
            <person name="Shaw N.A."/>
            <person name="Nagashima S."/>
            <person name="Venkiteswaran J."/>
            <person name="Schiff S.L."/>
            <person name="Hanada S."/>
            <person name="Tank M."/>
            <person name="Neufeld J.D."/>
        </authorList>
    </citation>
    <scope>NUCLEOTIDE SEQUENCE [LARGE SCALE GENOMIC DNA]</scope>
    <source>
        <strain evidence="8">L227-S17</strain>
    </source>
</reference>
<comment type="similarity">
    <text evidence="1 6">Belongs to the SbcD family.</text>
</comment>
<dbReference type="InterPro" id="IPR029052">
    <property type="entry name" value="Metallo-depent_PP-like"/>
</dbReference>
<dbReference type="EMBL" id="JACATZ010000001">
    <property type="protein sequence ID" value="NWJ44965.1"/>
    <property type="molecule type" value="Genomic_DNA"/>
</dbReference>
<keyword evidence="5 6" id="KW-0269">Exonuclease</keyword>
<name>A0A8T7M2V6_9CHLR</name>
<dbReference type="InterPro" id="IPR041796">
    <property type="entry name" value="Mre11_N"/>
</dbReference>
<keyword evidence="6" id="KW-0233">DNA recombination</keyword>
<accession>A0A8T7M2V6</accession>
<dbReference type="EMBL" id="CP128399">
    <property type="protein sequence ID" value="WJW66846.1"/>
    <property type="molecule type" value="Genomic_DNA"/>
</dbReference>
<dbReference type="Pfam" id="PF00149">
    <property type="entry name" value="Metallophos"/>
    <property type="match status" value="1"/>
</dbReference>
<sequence>MRLLHISDIHFGIETYSRVDPQTGYPTRLLDFMYAFDRAIEAAMEMGVDAVLFTGDAYKSRDPNPTVQREFAKRIQRLASNGIPVYLLTGNHDLPSMSNRAHAIEIFQTLYVPNVYVAREIGLTVIQTKSGPLQVVALPWVTRAGLIAREEYRGKSMDELNELMTVKITNALNAFITKLDPQIPAVLAAHATIAGSVWSSERSIMLGQDLVIQKSMLSAARFDYVAVGHIHKHQHFEVDGVSIVYPGSIERIDFGEEKEDKGFVIVDINDPGGGLASRNTVWSFNADHRTRPFHTLELDIKQVESDGLVNPTTAIIQALQREAIRWENGLNEAIVRVKIKLRPEQEGQVREDEIRRVLHEMKVYLVAAISREVDKPRRTRLAGLEVEELTPLQLLEKYLQSKQVDSRRIEILLKHARDIINPMGSQ</sequence>
<dbReference type="GO" id="GO:0004519">
    <property type="term" value="F:endonuclease activity"/>
    <property type="evidence" value="ECO:0007669"/>
    <property type="project" value="UniProtKB-KW"/>
</dbReference>
<dbReference type="CDD" id="cd00840">
    <property type="entry name" value="MPP_Mre11_N"/>
    <property type="match status" value="1"/>
</dbReference>